<sequence>MENSSSNSVQSLTARGSSRVHIGNSYNTTNHYHNEFDQDEAKKYLDALRSTDPREDKVRIEQTNGGLLKDSYTSNPQPDHIALTEDALRFFYFFSPVIKDYPLQTYASGLLFSPKESLIRHRFEKYTPDIFAKVPEIDDNWSPILGFFDFSEETSEIATMKFSSTSHMLVVATWDSESIIWQVSEDPVPEITKHENTVWLTPSPDGKWLAAITMQHSDEMQEPVL</sequence>
<evidence type="ECO:0000256" key="1">
    <source>
        <dbReference type="SAM" id="MobiDB-lite"/>
    </source>
</evidence>
<reference evidence="4" key="1">
    <citation type="submission" date="2016-09" db="EMBL/GenBank/DDBJ databases">
        <authorList>
            <person name="Guldener U."/>
        </authorList>
    </citation>
    <scope>NUCLEOTIDE SEQUENCE [LARGE SCALE GENOMIC DNA]</scope>
    <source>
        <strain evidence="4">V64-1</strain>
    </source>
</reference>
<dbReference type="VEuPathDB" id="FungiDB:HZS61_004821"/>
<feature type="compositionally biased region" description="Polar residues" evidence="1">
    <location>
        <begin position="1"/>
        <end position="16"/>
    </location>
</feature>
<dbReference type="VEuPathDB" id="FungiDB:FOC4_g10003944"/>
<dbReference type="EMBL" id="FMJY01000009">
    <property type="protein sequence ID" value="SCO90100.1"/>
    <property type="molecule type" value="Genomic_DNA"/>
</dbReference>
<dbReference type="InterPro" id="IPR015943">
    <property type="entry name" value="WD40/YVTN_repeat-like_dom_sf"/>
</dbReference>
<feature type="region of interest" description="Disordered" evidence="1">
    <location>
        <begin position="1"/>
        <end position="33"/>
    </location>
</feature>
<dbReference type="AlphaFoldDB" id="A0A2H3TZA8"/>
<dbReference type="InterPro" id="IPR031351">
    <property type="entry name" value="NWD2_N"/>
</dbReference>
<accession>A0A2H3TZA8</accession>
<protein>
    <recommendedName>
        <fullName evidence="2">NWD2 HET-s N-terminal domain-containing protein</fullName>
    </recommendedName>
</protein>
<dbReference type="VEuPathDB" id="FungiDB:FOC1_g10004174"/>
<gene>
    <name evidence="3" type="ORF">FRV6_14228</name>
</gene>
<evidence type="ECO:0000313" key="4">
    <source>
        <dbReference type="Proteomes" id="UP000219369"/>
    </source>
</evidence>
<dbReference type="VEuPathDB" id="FungiDB:FOMG_09028"/>
<dbReference type="Pfam" id="PF17108">
    <property type="entry name" value="HET-S"/>
    <property type="match status" value="1"/>
</dbReference>
<dbReference type="VEuPathDB" id="FungiDB:FOIG_09697"/>
<proteinExistence type="predicted"/>
<dbReference type="VEuPathDB" id="FungiDB:FOXG_14668"/>
<evidence type="ECO:0000259" key="2">
    <source>
        <dbReference type="Pfam" id="PF17108"/>
    </source>
</evidence>
<name>A0A2H3TZA8_FUSOX</name>
<dbReference type="Proteomes" id="UP000219369">
    <property type="component" value="Unassembled WGS sequence"/>
</dbReference>
<dbReference type="SUPFAM" id="SSF82171">
    <property type="entry name" value="DPP6 N-terminal domain-like"/>
    <property type="match status" value="1"/>
</dbReference>
<feature type="domain" description="NWD2 HET-s N-terminal" evidence="2">
    <location>
        <begin position="6"/>
        <end position="28"/>
    </location>
</feature>
<dbReference type="VEuPathDB" id="FungiDB:FOIG_09063"/>
<organism evidence="3 4">
    <name type="scientific">Fusarium oxysporum</name>
    <name type="common">Fusarium vascular wilt</name>
    <dbReference type="NCBI Taxonomy" id="5507"/>
    <lineage>
        <taxon>Eukaryota</taxon>
        <taxon>Fungi</taxon>
        <taxon>Dikarya</taxon>
        <taxon>Ascomycota</taxon>
        <taxon>Pezizomycotina</taxon>
        <taxon>Sordariomycetes</taxon>
        <taxon>Hypocreomycetidae</taxon>
        <taxon>Hypocreales</taxon>
        <taxon>Nectriaceae</taxon>
        <taxon>Fusarium</taxon>
        <taxon>Fusarium oxysporum species complex</taxon>
    </lineage>
</organism>
<dbReference type="Gene3D" id="2.130.10.10">
    <property type="entry name" value="YVTN repeat-like/Quinoprotein amine dehydrogenase"/>
    <property type="match status" value="1"/>
</dbReference>
<dbReference type="OrthoDB" id="538223at2759"/>
<evidence type="ECO:0000313" key="3">
    <source>
        <dbReference type="EMBL" id="SCO90100.1"/>
    </source>
</evidence>